<dbReference type="InterPro" id="IPR053830">
    <property type="entry name" value="DUF6922"/>
</dbReference>
<dbReference type="EMBL" id="JAGDYP010000003">
    <property type="protein sequence ID" value="MBO1883957.1"/>
    <property type="molecule type" value="Genomic_DNA"/>
</dbReference>
<evidence type="ECO:0000259" key="1">
    <source>
        <dbReference type="Pfam" id="PF21956"/>
    </source>
</evidence>
<comment type="caution">
    <text evidence="2">The sequence shown here is derived from an EMBL/GenBank/DDBJ whole genome shotgun (WGS) entry which is preliminary data.</text>
</comment>
<dbReference type="Pfam" id="PF21956">
    <property type="entry name" value="DUF6922"/>
    <property type="match status" value="1"/>
</dbReference>
<dbReference type="Proteomes" id="UP000681610">
    <property type="component" value="Unassembled WGS sequence"/>
</dbReference>
<protein>
    <recommendedName>
        <fullName evidence="1">DUF6922 domain-containing protein</fullName>
    </recommendedName>
</protein>
<keyword evidence="3" id="KW-1185">Reference proteome</keyword>
<reference evidence="2 3" key="1">
    <citation type="submission" date="2021-03" db="EMBL/GenBank/DDBJ databases">
        <title>Isolation and description of Capnocytophaga bilenii sp. nov., a novel Capnocytophaga species, isolated from a gingivitis subject.</title>
        <authorList>
            <person name="Antezack A."/>
            <person name="Monnet-Corti V."/>
            <person name="La Scola B."/>
        </authorList>
    </citation>
    <scope>NUCLEOTIDE SEQUENCE [LARGE SCALE GENOMIC DNA]</scope>
    <source>
        <strain evidence="2 3">Marseille-Q4570</strain>
    </source>
</reference>
<evidence type="ECO:0000313" key="2">
    <source>
        <dbReference type="EMBL" id="MBO1883957.1"/>
    </source>
</evidence>
<organism evidence="2 3">
    <name type="scientific">Capnocytophaga bilenii</name>
    <dbReference type="NCBI Taxonomy" id="2819369"/>
    <lineage>
        <taxon>Bacteria</taxon>
        <taxon>Pseudomonadati</taxon>
        <taxon>Bacteroidota</taxon>
        <taxon>Flavobacteriia</taxon>
        <taxon>Flavobacteriales</taxon>
        <taxon>Flavobacteriaceae</taxon>
        <taxon>Capnocytophaga</taxon>
    </lineage>
</organism>
<evidence type="ECO:0000313" key="3">
    <source>
        <dbReference type="Proteomes" id="UP000681610"/>
    </source>
</evidence>
<feature type="domain" description="DUF6922" evidence="1">
    <location>
        <begin position="14"/>
        <end position="66"/>
    </location>
</feature>
<sequence length="104" mass="12725">MFFEDWKNKEKMEISPSLLWDYDLDTFDWEKGKKIVVQRVIERGWDTDFYAAIQKYNGLENFIEIIKQVPFLNEIDMNFVSKIFDIDLNELQCYKNKQSRKRLE</sequence>
<gene>
    <name evidence="2" type="ORF">J4N46_05895</name>
</gene>
<accession>A0ABS3PXC8</accession>
<proteinExistence type="predicted"/>
<name>A0ABS3PXC8_9FLAO</name>
<dbReference type="RefSeq" id="WP_208058526.1">
    <property type="nucleotide sequence ID" value="NZ_JAGDYP010000003.1"/>
</dbReference>